<proteinExistence type="predicted"/>
<keyword evidence="2" id="KW-1185">Reference proteome</keyword>
<name>A0A9D3YJ59_DREPO</name>
<reference evidence="1" key="2">
    <citation type="submission" date="2020-11" db="EMBL/GenBank/DDBJ databases">
        <authorList>
            <person name="McCartney M.A."/>
            <person name="Auch B."/>
            <person name="Kono T."/>
            <person name="Mallez S."/>
            <person name="Becker A."/>
            <person name="Gohl D.M."/>
            <person name="Silverstein K.A.T."/>
            <person name="Koren S."/>
            <person name="Bechman K.B."/>
            <person name="Herman A."/>
            <person name="Abrahante J.E."/>
            <person name="Garbe J."/>
        </authorList>
    </citation>
    <scope>NUCLEOTIDE SEQUENCE</scope>
    <source>
        <strain evidence="1">Duluth1</strain>
        <tissue evidence="1">Whole animal</tissue>
    </source>
</reference>
<protein>
    <submittedName>
        <fullName evidence="1">Uncharacterized protein</fullName>
    </submittedName>
</protein>
<organism evidence="1 2">
    <name type="scientific">Dreissena polymorpha</name>
    <name type="common">Zebra mussel</name>
    <name type="synonym">Mytilus polymorpha</name>
    <dbReference type="NCBI Taxonomy" id="45954"/>
    <lineage>
        <taxon>Eukaryota</taxon>
        <taxon>Metazoa</taxon>
        <taxon>Spiralia</taxon>
        <taxon>Lophotrochozoa</taxon>
        <taxon>Mollusca</taxon>
        <taxon>Bivalvia</taxon>
        <taxon>Autobranchia</taxon>
        <taxon>Heteroconchia</taxon>
        <taxon>Euheterodonta</taxon>
        <taxon>Imparidentia</taxon>
        <taxon>Neoheterodontei</taxon>
        <taxon>Myida</taxon>
        <taxon>Dreissenoidea</taxon>
        <taxon>Dreissenidae</taxon>
        <taxon>Dreissena</taxon>
    </lineage>
</organism>
<evidence type="ECO:0000313" key="2">
    <source>
        <dbReference type="Proteomes" id="UP000828390"/>
    </source>
</evidence>
<comment type="caution">
    <text evidence="1">The sequence shown here is derived from an EMBL/GenBank/DDBJ whole genome shotgun (WGS) entry which is preliminary data.</text>
</comment>
<evidence type="ECO:0000313" key="1">
    <source>
        <dbReference type="EMBL" id="KAH3700255.1"/>
    </source>
</evidence>
<dbReference type="AlphaFoldDB" id="A0A9D3YJ59"/>
<accession>A0A9D3YJ59</accession>
<sequence>MLEQKTILYACYNNSFDMRKTDPFLKAAALLFEKALLTSALKDGGVRYVNKDYSDG</sequence>
<gene>
    <name evidence="1" type="ORF">DPMN_075228</name>
</gene>
<reference evidence="1" key="1">
    <citation type="journal article" date="2019" name="bioRxiv">
        <title>The Genome of the Zebra Mussel, Dreissena polymorpha: A Resource for Invasive Species Research.</title>
        <authorList>
            <person name="McCartney M.A."/>
            <person name="Auch B."/>
            <person name="Kono T."/>
            <person name="Mallez S."/>
            <person name="Zhang Y."/>
            <person name="Obille A."/>
            <person name="Becker A."/>
            <person name="Abrahante J.E."/>
            <person name="Garbe J."/>
            <person name="Badalamenti J.P."/>
            <person name="Herman A."/>
            <person name="Mangelson H."/>
            <person name="Liachko I."/>
            <person name="Sullivan S."/>
            <person name="Sone E.D."/>
            <person name="Koren S."/>
            <person name="Silverstein K.A.T."/>
            <person name="Beckman K.B."/>
            <person name="Gohl D.M."/>
        </authorList>
    </citation>
    <scope>NUCLEOTIDE SEQUENCE</scope>
    <source>
        <strain evidence="1">Duluth1</strain>
        <tissue evidence="1">Whole animal</tissue>
    </source>
</reference>
<dbReference type="EMBL" id="JAIWYP010000015">
    <property type="protein sequence ID" value="KAH3700255.1"/>
    <property type="molecule type" value="Genomic_DNA"/>
</dbReference>
<dbReference type="Proteomes" id="UP000828390">
    <property type="component" value="Unassembled WGS sequence"/>
</dbReference>